<comment type="function">
    <text evidence="1">Molecular chaperone; assists the folding of proteins upon ATP hydrolysis.</text>
</comment>
<dbReference type="SUPFAM" id="SSF52029">
    <property type="entry name" value="GroEL apical domain-like"/>
    <property type="match status" value="1"/>
</dbReference>
<dbReference type="SUPFAM" id="SSF48592">
    <property type="entry name" value="GroEL equatorial domain-like"/>
    <property type="match status" value="1"/>
</dbReference>
<comment type="similarity">
    <text evidence="2">Belongs to the TCP-1 chaperonin family.</text>
</comment>
<evidence type="ECO:0000313" key="8">
    <source>
        <dbReference type="Proteomes" id="UP000192356"/>
    </source>
</evidence>
<evidence type="ECO:0000313" key="7">
    <source>
        <dbReference type="EMBL" id="ORD96039.1"/>
    </source>
</evidence>
<name>A0A1X0Q8D0_9MICR</name>
<dbReference type="OrthoDB" id="10248520at2759"/>
<dbReference type="VEuPathDB" id="MicrosporidiaDB:A0H76_2133"/>
<dbReference type="GO" id="GO:0005524">
    <property type="term" value="F:ATP binding"/>
    <property type="evidence" value="ECO:0007669"/>
    <property type="project" value="UniProtKB-KW"/>
</dbReference>
<dbReference type="AlphaFoldDB" id="A0A1X0Q8D0"/>
<organism evidence="7 8">
    <name type="scientific">Hepatospora eriocheir</name>
    <dbReference type="NCBI Taxonomy" id="1081669"/>
    <lineage>
        <taxon>Eukaryota</taxon>
        <taxon>Fungi</taxon>
        <taxon>Fungi incertae sedis</taxon>
        <taxon>Microsporidia</taxon>
        <taxon>Hepatosporidae</taxon>
        <taxon>Hepatospora</taxon>
    </lineage>
</organism>
<dbReference type="Proteomes" id="UP000192356">
    <property type="component" value="Unassembled WGS sequence"/>
</dbReference>
<dbReference type="EMBL" id="LVKB01000136">
    <property type="protein sequence ID" value="ORD96039.1"/>
    <property type="molecule type" value="Genomic_DNA"/>
</dbReference>
<reference evidence="7 8" key="1">
    <citation type="journal article" date="2017" name="Environ. Microbiol.">
        <title>Decay of the glycolytic pathway and adaptation to intranuclear parasitism within Enterocytozoonidae microsporidia.</title>
        <authorList>
            <person name="Wiredu Boakye D."/>
            <person name="Jaroenlak P."/>
            <person name="Prachumwat A."/>
            <person name="Williams T.A."/>
            <person name="Bateman K.S."/>
            <person name="Itsathitphaisarn O."/>
            <person name="Sritunyalucksana K."/>
            <person name="Paszkiewicz K.H."/>
            <person name="Moore K.A."/>
            <person name="Stentiford G.D."/>
            <person name="Williams B.A."/>
        </authorList>
    </citation>
    <scope>NUCLEOTIDE SEQUENCE [LARGE SCALE GENOMIC DNA]</scope>
    <source>
        <strain evidence="7 8">GB1</strain>
    </source>
</reference>
<dbReference type="InterPro" id="IPR027413">
    <property type="entry name" value="GROEL-like_equatorial_sf"/>
</dbReference>
<dbReference type="SUPFAM" id="SSF54849">
    <property type="entry name" value="GroEL-intermediate domain like"/>
    <property type="match status" value="1"/>
</dbReference>
<dbReference type="Gene3D" id="3.50.7.10">
    <property type="entry name" value="GroEL"/>
    <property type="match status" value="1"/>
</dbReference>
<evidence type="ECO:0000256" key="1">
    <source>
        <dbReference type="ARBA" id="ARBA00002912"/>
    </source>
</evidence>
<keyword evidence="5" id="KW-0067">ATP-binding</keyword>
<comment type="caution">
    <text evidence="7">The sequence shown here is derived from an EMBL/GenBank/DDBJ whole genome shotgun (WGS) entry which is preliminary data.</text>
</comment>
<sequence>MILASEMLDKLSSMVKNHHPIRINRIISYAKDVALQRITNISVPFNKEDLFKIVHGAVSTKICSILKVPMAQIAITAIESINNGMEIDIKNNIKIEKIIGDLRDTKCLDGLMFMKDIFHPAMRTSIENPKVLLIDFPLEYKKGESATKLSLLKKDDFTKLLEGEENQIRRAVDQIVSLNPDIVVTEKGISDIALGLFASKNITALRRFKKIDAARLARLSGGTTVSRPEDLQTRHLGSVGQFSYEFINNDWYCIFHKVKDPKAVTVVISGPSKDINAELERNLFDALKVAKNVMINPKLVPGGGASEYAVIAGLREAFADKDVVHKKVCNLICRALQSIPSILAKNSGADNVLELLQKLENEHLNRNSYMGINGLTGDICDVRSIIMDPIQVKEQCYKSAFDIVIQLLRVDGIVECKTKQ</sequence>
<dbReference type="VEuPathDB" id="MicrosporidiaDB:HERIO_1982"/>
<accession>A0A1X0Q8D0</accession>
<proteinExistence type="inferred from homology"/>
<evidence type="ECO:0000256" key="3">
    <source>
        <dbReference type="ARBA" id="ARBA00011381"/>
    </source>
</evidence>
<protein>
    <submittedName>
        <fullName evidence="7">TCPG</fullName>
    </submittedName>
</protein>
<dbReference type="InterPro" id="IPR017998">
    <property type="entry name" value="Chaperone_TCP-1"/>
</dbReference>
<dbReference type="Pfam" id="PF00118">
    <property type="entry name" value="Cpn60_TCP1"/>
    <property type="match status" value="1"/>
</dbReference>
<dbReference type="GO" id="GO:0140662">
    <property type="term" value="F:ATP-dependent protein folding chaperone"/>
    <property type="evidence" value="ECO:0007669"/>
    <property type="project" value="InterPro"/>
</dbReference>
<dbReference type="InterPro" id="IPR027410">
    <property type="entry name" value="TCP-1-like_intermed_sf"/>
</dbReference>
<evidence type="ECO:0000256" key="5">
    <source>
        <dbReference type="ARBA" id="ARBA00022840"/>
    </source>
</evidence>
<dbReference type="InterPro" id="IPR002423">
    <property type="entry name" value="Cpn60/GroEL/TCP-1"/>
</dbReference>
<comment type="subunit">
    <text evidence="3">Component of the T-complex protein 1 (TCP1) complex.</text>
</comment>
<evidence type="ECO:0000256" key="6">
    <source>
        <dbReference type="ARBA" id="ARBA00023186"/>
    </source>
</evidence>
<keyword evidence="4" id="KW-0547">Nucleotide-binding</keyword>
<keyword evidence="6" id="KW-0143">Chaperone</keyword>
<keyword evidence="8" id="KW-1185">Reference proteome</keyword>
<dbReference type="Gene3D" id="3.30.260.10">
    <property type="entry name" value="TCP-1-like chaperonin intermediate domain"/>
    <property type="match status" value="1"/>
</dbReference>
<dbReference type="PANTHER" id="PTHR11353">
    <property type="entry name" value="CHAPERONIN"/>
    <property type="match status" value="1"/>
</dbReference>
<gene>
    <name evidence="7" type="primary">TCPG</name>
    <name evidence="7" type="ORF">HERIO_1982</name>
</gene>
<evidence type="ECO:0000256" key="4">
    <source>
        <dbReference type="ARBA" id="ARBA00022741"/>
    </source>
</evidence>
<dbReference type="InterPro" id="IPR027409">
    <property type="entry name" value="GroEL-like_apical_dom_sf"/>
</dbReference>
<dbReference type="Gene3D" id="1.10.560.10">
    <property type="entry name" value="GroEL-like equatorial domain"/>
    <property type="match status" value="1"/>
</dbReference>
<evidence type="ECO:0000256" key="2">
    <source>
        <dbReference type="ARBA" id="ARBA00008020"/>
    </source>
</evidence>